<dbReference type="GO" id="GO:0016787">
    <property type="term" value="F:hydrolase activity"/>
    <property type="evidence" value="ECO:0007669"/>
    <property type="project" value="UniProtKB-UniRule"/>
</dbReference>
<dbReference type="Gene3D" id="3.60.15.10">
    <property type="entry name" value="Ribonuclease Z/Hydroxyacylglutathione hydrolase-like"/>
    <property type="match status" value="1"/>
</dbReference>
<dbReference type="SUPFAM" id="SSF56281">
    <property type="entry name" value="Metallo-hydrolase/oxidoreductase"/>
    <property type="match status" value="1"/>
</dbReference>
<accession>A0A7C0U7E6</accession>
<dbReference type="NCBIfam" id="NF001911">
    <property type="entry name" value="PRK00685.1"/>
    <property type="match status" value="1"/>
</dbReference>
<comment type="similarity">
    <text evidence="2">Belongs to the UPF0173 family.</text>
</comment>
<dbReference type="PANTHER" id="PTHR43546">
    <property type="entry name" value="UPF0173 METAL-DEPENDENT HYDROLASE MJ1163-RELATED"/>
    <property type="match status" value="1"/>
</dbReference>
<dbReference type="InterPro" id="IPR022877">
    <property type="entry name" value="UPF0173"/>
</dbReference>
<dbReference type="InterPro" id="IPR050114">
    <property type="entry name" value="UPF0173_UPF0282_UlaG_hydrolase"/>
</dbReference>
<proteinExistence type="inferred from homology"/>
<gene>
    <name evidence="4" type="ORF">ENF32_06370</name>
</gene>
<evidence type="ECO:0000313" key="4">
    <source>
        <dbReference type="EMBL" id="HDD53671.1"/>
    </source>
</evidence>
<evidence type="ECO:0000256" key="2">
    <source>
        <dbReference type="HAMAP-Rule" id="MF_00457"/>
    </source>
</evidence>
<feature type="domain" description="Metallo-beta-lactamase" evidence="3">
    <location>
        <begin position="8"/>
        <end position="192"/>
    </location>
</feature>
<dbReference type="Pfam" id="PF12706">
    <property type="entry name" value="Lactamase_B_2"/>
    <property type="match status" value="1"/>
</dbReference>
<dbReference type="PANTHER" id="PTHR43546:SF3">
    <property type="entry name" value="UPF0173 METAL-DEPENDENT HYDROLASE MJ1163"/>
    <property type="match status" value="1"/>
</dbReference>
<reference evidence="4" key="1">
    <citation type="journal article" date="2020" name="mSystems">
        <title>Genome- and Community-Level Interaction Insights into Carbon Utilization and Element Cycling Functions of Hydrothermarchaeota in Hydrothermal Sediment.</title>
        <authorList>
            <person name="Zhou Z."/>
            <person name="Liu Y."/>
            <person name="Xu W."/>
            <person name="Pan J."/>
            <person name="Luo Z.H."/>
            <person name="Li M."/>
        </authorList>
    </citation>
    <scope>NUCLEOTIDE SEQUENCE [LARGE SCALE GENOMIC DNA]</scope>
    <source>
        <strain evidence="4">HyVt-115</strain>
    </source>
</reference>
<organism evidence="4">
    <name type="scientific">Thermosulfidibacter takaii</name>
    <dbReference type="NCBI Taxonomy" id="412593"/>
    <lineage>
        <taxon>Bacteria</taxon>
        <taxon>Pseudomonadati</taxon>
        <taxon>Thermosulfidibacterota</taxon>
        <taxon>Thermosulfidibacteria</taxon>
        <taxon>Thermosulfidibacterales</taxon>
        <taxon>Thermosulfidibacteraceae</taxon>
    </lineage>
</organism>
<dbReference type="InterPro" id="IPR001279">
    <property type="entry name" value="Metallo-B-lactamas"/>
</dbReference>
<keyword evidence="1 2" id="KW-0378">Hydrolase</keyword>
<sequence length="229" mass="24748">MVKITFLGHGCVLLEADQGKVVIDPFLTGNPVAKVKPEEVRVDAVLVTHGHGDHLGDTVDIAKRNNALVVAPFELATFVGNQGVNAHPMHIGGAREFPFGWVKLVPAAHGSAYVDDGQIIYTGNPCGFLVRIDGKLVYHAGDTALIADMELLGRLYEIDVALLPIGDNFTMGPADAVEAVKMIKPRVVIPIHYNTWDLIAQDPQAFCDRVKAETQSQCVVLEVGESYQV</sequence>
<dbReference type="InterPro" id="IPR036866">
    <property type="entry name" value="RibonucZ/Hydroxyglut_hydro"/>
</dbReference>
<dbReference type="Proteomes" id="UP000885690">
    <property type="component" value="Unassembled WGS sequence"/>
</dbReference>
<comment type="caution">
    <text evidence="4">The sequence shown here is derived from an EMBL/GenBank/DDBJ whole genome shotgun (WGS) entry which is preliminary data.</text>
</comment>
<evidence type="ECO:0000256" key="1">
    <source>
        <dbReference type="ARBA" id="ARBA00022801"/>
    </source>
</evidence>
<name>A0A7C0U7E6_9BACT</name>
<dbReference type="HAMAP" id="MF_00457">
    <property type="entry name" value="UPF0173"/>
    <property type="match status" value="1"/>
</dbReference>
<dbReference type="SMART" id="SM00849">
    <property type="entry name" value="Lactamase_B"/>
    <property type="match status" value="1"/>
</dbReference>
<protein>
    <recommendedName>
        <fullName evidence="2">UPF0173 metal-dependent hydrolase ENF32_06370</fullName>
    </recommendedName>
</protein>
<dbReference type="AlphaFoldDB" id="A0A7C0U7E6"/>
<evidence type="ECO:0000259" key="3">
    <source>
        <dbReference type="SMART" id="SM00849"/>
    </source>
</evidence>
<dbReference type="EMBL" id="DQWS01000235">
    <property type="protein sequence ID" value="HDD53671.1"/>
    <property type="molecule type" value="Genomic_DNA"/>
</dbReference>